<evidence type="ECO:0000256" key="2">
    <source>
        <dbReference type="ARBA" id="ARBA00010214"/>
    </source>
</evidence>
<dbReference type="PANTHER" id="PTHR22749">
    <property type="entry name" value="RIBOFLAVIN KINASE/FMN ADENYLYLTRANSFERASE"/>
    <property type="match status" value="1"/>
</dbReference>
<feature type="domain" description="FAD synthetase" evidence="12">
    <location>
        <begin position="29"/>
        <end position="171"/>
    </location>
</feature>
<dbReference type="Gene3D" id="3.40.50.620">
    <property type="entry name" value="HUPs"/>
    <property type="match status" value="1"/>
</dbReference>
<keyword evidence="14" id="KW-1185">Reference proteome</keyword>
<dbReference type="GO" id="GO:0006747">
    <property type="term" value="P:FAD biosynthetic process"/>
    <property type="evidence" value="ECO:0007669"/>
    <property type="project" value="UniProtKB-UniPathway"/>
</dbReference>
<keyword evidence="8" id="KW-0547">Nucleotide-binding</keyword>
<dbReference type="Pfam" id="PF06574">
    <property type="entry name" value="FAD_syn"/>
    <property type="match status" value="1"/>
</dbReference>
<reference evidence="13 14" key="1">
    <citation type="submission" date="2017-07" db="EMBL/GenBank/DDBJ databases">
        <title>Phylogenetic study on the rhizospheric bacterium Ochrobactrum sp. A44.</title>
        <authorList>
            <person name="Krzyzanowska D.M."/>
            <person name="Ossowicki A."/>
            <person name="Rajewska M."/>
            <person name="Maciag T."/>
            <person name="Kaczynski Z."/>
            <person name="Czerwicka M."/>
            <person name="Jafra S."/>
        </authorList>
    </citation>
    <scope>NUCLEOTIDE SEQUENCE [LARGE SCALE GENOMIC DNA]</scope>
    <source>
        <strain evidence="13 14">PR17</strain>
    </source>
</reference>
<dbReference type="AlphaFoldDB" id="A0A256FUL6"/>
<keyword evidence="7" id="KW-0548">Nucleotidyltransferase</keyword>
<dbReference type="GO" id="GO:0009398">
    <property type="term" value="P:FMN biosynthetic process"/>
    <property type="evidence" value="ECO:0007669"/>
    <property type="project" value="TreeGrafter"/>
</dbReference>
<sequence length="262" mass="28929">MIFERAFALSTGIKPVQVVRNGTLSGSNLARAVIALGNFDGFHLGHQLLLQKARQIAGTIRPLAVMSVEPHPRQFFNPDIVIARLALPEQKHRLAEMLGLDYIFEPDFNQDFASLTPEAFVIDILHRRLDISHIIVGENFRFGAGRRGNCETLITLANSVGIGVDIIPLQTAFSSTHIRKALQDGNVKSACQSLGRAWEASIVWRDNGYHLAEGLVCPKEGYYVLADPSDGRVFISQLAQDGRIWSAVSCPGRVSFLARLER</sequence>
<dbReference type="Proteomes" id="UP000216345">
    <property type="component" value="Unassembled WGS sequence"/>
</dbReference>
<dbReference type="EMBL" id="NNRK01000011">
    <property type="protein sequence ID" value="OYR18562.1"/>
    <property type="molecule type" value="Genomic_DNA"/>
</dbReference>
<evidence type="ECO:0000256" key="3">
    <source>
        <dbReference type="ARBA" id="ARBA00012393"/>
    </source>
</evidence>
<comment type="catalytic activity">
    <reaction evidence="11">
        <text>FMN + ATP + H(+) = FAD + diphosphate</text>
        <dbReference type="Rhea" id="RHEA:17237"/>
        <dbReference type="ChEBI" id="CHEBI:15378"/>
        <dbReference type="ChEBI" id="CHEBI:30616"/>
        <dbReference type="ChEBI" id="CHEBI:33019"/>
        <dbReference type="ChEBI" id="CHEBI:57692"/>
        <dbReference type="ChEBI" id="CHEBI:58210"/>
        <dbReference type="EC" id="2.7.7.2"/>
    </reaction>
</comment>
<dbReference type="UniPathway" id="UPA00277">
    <property type="reaction ID" value="UER00407"/>
</dbReference>
<accession>A0A256FUL6</accession>
<dbReference type="GO" id="GO:0003919">
    <property type="term" value="F:FMN adenylyltransferase activity"/>
    <property type="evidence" value="ECO:0007669"/>
    <property type="project" value="UniProtKB-EC"/>
</dbReference>
<dbReference type="InterPro" id="IPR015864">
    <property type="entry name" value="FAD_synthase"/>
</dbReference>
<comment type="caution">
    <text evidence="13">The sequence shown here is derived from an EMBL/GenBank/DDBJ whole genome shotgun (WGS) entry which is preliminary data.</text>
</comment>
<dbReference type="InterPro" id="IPR023468">
    <property type="entry name" value="Riboflavin_kinase"/>
</dbReference>
<keyword evidence="6 13" id="KW-0808">Transferase</keyword>
<protein>
    <recommendedName>
        <fullName evidence="3">FAD synthase</fullName>
        <ecNumber evidence="3">2.7.7.2</ecNumber>
    </recommendedName>
</protein>
<comment type="similarity">
    <text evidence="2">Belongs to the RibF family.</text>
</comment>
<evidence type="ECO:0000256" key="9">
    <source>
        <dbReference type="ARBA" id="ARBA00022827"/>
    </source>
</evidence>
<evidence type="ECO:0000256" key="1">
    <source>
        <dbReference type="ARBA" id="ARBA00004726"/>
    </source>
</evidence>
<dbReference type="GO" id="GO:0005524">
    <property type="term" value="F:ATP binding"/>
    <property type="evidence" value="ECO:0007669"/>
    <property type="project" value="UniProtKB-KW"/>
</dbReference>
<dbReference type="EC" id="2.7.7.2" evidence="3"/>
<gene>
    <name evidence="13" type="ORF">CEV32_3066</name>
</gene>
<dbReference type="GO" id="GO:0009231">
    <property type="term" value="P:riboflavin biosynthetic process"/>
    <property type="evidence" value="ECO:0007669"/>
    <property type="project" value="InterPro"/>
</dbReference>
<keyword evidence="5" id="KW-0288">FMN</keyword>
<evidence type="ECO:0000256" key="11">
    <source>
        <dbReference type="ARBA" id="ARBA00049494"/>
    </source>
</evidence>
<keyword evidence="4" id="KW-0285">Flavoprotein</keyword>
<evidence type="ECO:0000256" key="6">
    <source>
        <dbReference type="ARBA" id="ARBA00022679"/>
    </source>
</evidence>
<dbReference type="CDD" id="cd02064">
    <property type="entry name" value="FAD_synthetase_N"/>
    <property type="match status" value="1"/>
</dbReference>
<proteinExistence type="inferred from homology"/>
<dbReference type="PANTHER" id="PTHR22749:SF6">
    <property type="entry name" value="RIBOFLAVIN KINASE"/>
    <property type="match status" value="1"/>
</dbReference>
<dbReference type="GO" id="GO:0008531">
    <property type="term" value="F:riboflavin kinase activity"/>
    <property type="evidence" value="ECO:0007669"/>
    <property type="project" value="TreeGrafter"/>
</dbReference>
<dbReference type="RefSeq" id="WP_094573491.1">
    <property type="nucleotide sequence ID" value="NZ_JBHEEL010000011.1"/>
</dbReference>
<evidence type="ECO:0000256" key="5">
    <source>
        <dbReference type="ARBA" id="ARBA00022643"/>
    </source>
</evidence>
<dbReference type="OrthoDB" id="9803667at2"/>
<evidence type="ECO:0000313" key="14">
    <source>
        <dbReference type="Proteomes" id="UP000216345"/>
    </source>
</evidence>
<keyword evidence="9" id="KW-0274">FAD</keyword>
<name>A0A256FUL6_9HYPH</name>
<evidence type="ECO:0000256" key="4">
    <source>
        <dbReference type="ARBA" id="ARBA00022630"/>
    </source>
</evidence>
<evidence type="ECO:0000256" key="8">
    <source>
        <dbReference type="ARBA" id="ARBA00022741"/>
    </source>
</evidence>
<dbReference type="InterPro" id="IPR004821">
    <property type="entry name" value="Cyt_trans-like"/>
</dbReference>
<organism evidence="13 14">
    <name type="scientific">Brucella rhizosphaerae</name>
    <dbReference type="NCBI Taxonomy" id="571254"/>
    <lineage>
        <taxon>Bacteria</taxon>
        <taxon>Pseudomonadati</taxon>
        <taxon>Pseudomonadota</taxon>
        <taxon>Alphaproteobacteria</taxon>
        <taxon>Hyphomicrobiales</taxon>
        <taxon>Brucellaceae</taxon>
        <taxon>Brucella/Ochrobactrum group</taxon>
        <taxon>Brucella</taxon>
    </lineage>
</organism>
<evidence type="ECO:0000259" key="12">
    <source>
        <dbReference type="Pfam" id="PF06574"/>
    </source>
</evidence>
<evidence type="ECO:0000256" key="7">
    <source>
        <dbReference type="ARBA" id="ARBA00022695"/>
    </source>
</evidence>
<dbReference type="InterPro" id="IPR014729">
    <property type="entry name" value="Rossmann-like_a/b/a_fold"/>
</dbReference>
<evidence type="ECO:0000256" key="10">
    <source>
        <dbReference type="ARBA" id="ARBA00022840"/>
    </source>
</evidence>
<keyword evidence="10" id="KW-0067">ATP-binding</keyword>
<evidence type="ECO:0000313" key="13">
    <source>
        <dbReference type="EMBL" id="OYR18562.1"/>
    </source>
</evidence>
<comment type="pathway">
    <text evidence="1">Cofactor biosynthesis; FAD biosynthesis; FAD from FMN: step 1/1.</text>
</comment>
<dbReference type="SUPFAM" id="SSF52374">
    <property type="entry name" value="Nucleotidylyl transferase"/>
    <property type="match status" value="1"/>
</dbReference>
<dbReference type="NCBIfam" id="TIGR00125">
    <property type="entry name" value="cyt_tran_rel"/>
    <property type="match status" value="1"/>
</dbReference>